<keyword evidence="1" id="KW-1133">Transmembrane helix</keyword>
<feature type="transmembrane region" description="Helical" evidence="1">
    <location>
        <begin position="81"/>
        <end position="97"/>
    </location>
</feature>
<name>A0A8J4DPR3_9ACTN</name>
<accession>A0A8J4DPR3</accession>
<proteinExistence type="predicted"/>
<evidence type="ECO:0000313" key="2">
    <source>
        <dbReference type="EMBL" id="GIJ45191.1"/>
    </source>
</evidence>
<feature type="transmembrane region" description="Helical" evidence="1">
    <location>
        <begin position="6"/>
        <end position="24"/>
    </location>
</feature>
<protein>
    <submittedName>
        <fullName evidence="2">DUF4956 domain-containing protein</fullName>
    </submittedName>
</protein>
<feature type="transmembrane region" description="Helical" evidence="1">
    <location>
        <begin position="103"/>
        <end position="118"/>
    </location>
</feature>
<dbReference type="AlphaFoldDB" id="A0A8J4DPR3"/>
<keyword evidence="1" id="KW-0472">Membrane</keyword>
<dbReference type="Pfam" id="PF16316">
    <property type="entry name" value="DUF4956"/>
    <property type="match status" value="1"/>
</dbReference>
<evidence type="ECO:0000256" key="1">
    <source>
        <dbReference type="SAM" id="Phobius"/>
    </source>
</evidence>
<feature type="transmembrane region" description="Helical" evidence="1">
    <location>
        <begin position="54"/>
        <end position="69"/>
    </location>
</feature>
<dbReference type="RefSeq" id="WP_203898736.1">
    <property type="nucleotide sequence ID" value="NZ_BOPF01000006.1"/>
</dbReference>
<keyword evidence="3" id="KW-1185">Reference proteome</keyword>
<dbReference type="Proteomes" id="UP000619260">
    <property type="component" value="Unassembled WGS sequence"/>
</dbReference>
<feature type="transmembrane region" description="Helical" evidence="1">
    <location>
        <begin position="31"/>
        <end position="48"/>
    </location>
</feature>
<sequence length="191" mass="20564">MNELTVIAADLLAIGTLAFGVYLPRHHRRDLVVAFVGMNVGVLAVAMVLGSSTVGAGLGLGLFGVLSIIRLRSDEIAQQELAYYFAALAIGLLAGLHGTLSPLSGGLMVLIVVALYLGDHPRLLRRHRHQTVRLDAAYTDEDALRAHLELTLGATVTRLDVKHLDVVNDTTLVEVRYLVGASRIRKEPSLV</sequence>
<dbReference type="EMBL" id="BOPF01000006">
    <property type="protein sequence ID" value="GIJ45191.1"/>
    <property type="molecule type" value="Genomic_DNA"/>
</dbReference>
<evidence type="ECO:0000313" key="3">
    <source>
        <dbReference type="Proteomes" id="UP000619260"/>
    </source>
</evidence>
<organism evidence="2 3">
    <name type="scientific">Virgisporangium aliadipatigenens</name>
    <dbReference type="NCBI Taxonomy" id="741659"/>
    <lineage>
        <taxon>Bacteria</taxon>
        <taxon>Bacillati</taxon>
        <taxon>Actinomycetota</taxon>
        <taxon>Actinomycetes</taxon>
        <taxon>Micromonosporales</taxon>
        <taxon>Micromonosporaceae</taxon>
        <taxon>Virgisporangium</taxon>
    </lineage>
</organism>
<reference evidence="2" key="1">
    <citation type="submission" date="2021-01" db="EMBL/GenBank/DDBJ databases">
        <title>Whole genome shotgun sequence of Virgisporangium aliadipatigenens NBRC 105644.</title>
        <authorList>
            <person name="Komaki H."/>
            <person name="Tamura T."/>
        </authorList>
    </citation>
    <scope>NUCLEOTIDE SEQUENCE</scope>
    <source>
        <strain evidence="2">NBRC 105644</strain>
    </source>
</reference>
<keyword evidence="1" id="KW-0812">Transmembrane</keyword>
<comment type="caution">
    <text evidence="2">The sequence shown here is derived from an EMBL/GenBank/DDBJ whole genome shotgun (WGS) entry which is preliminary data.</text>
</comment>
<dbReference type="InterPro" id="IPR032531">
    <property type="entry name" value="DUF4956"/>
</dbReference>
<gene>
    <name evidence="2" type="ORF">Val02_20770</name>
</gene>